<dbReference type="InterPro" id="IPR036365">
    <property type="entry name" value="PGBD-like_sf"/>
</dbReference>
<evidence type="ECO:0000313" key="2">
    <source>
        <dbReference type="EMBL" id="QTA80314.1"/>
    </source>
</evidence>
<accession>A0A975B7H1</accession>
<dbReference type="AlphaFoldDB" id="A0A975B7H1"/>
<dbReference type="Pfam" id="PF14326">
    <property type="entry name" value="DUF4384"/>
    <property type="match status" value="1"/>
</dbReference>
<proteinExistence type="predicted"/>
<dbReference type="InterPro" id="IPR025493">
    <property type="entry name" value="DUF4384"/>
</dbReference>
<evidence type="ECO:0000313" key="3">
    <source>
        <dbReference type="Proteomes" id="UP000663720"/>
    </source>
</evidence>
<feature type="domain" description="DUF4384" evidence="1">
    <location>
        <begin position="410"/>
        <end position="491"/>
    </location>
</feature>
<evidence type="ECO:0000259" key="1">
    <source>
        <dbReference type="Pfam" id="PF14326"/>
    </source>
</evidence>
<reference evidence="2" key="1">
    <citation type="journal article" date="2021" name="Microb. Physiol.">
        <title>Proteogenomic Insights into the Physiology of Marine, Sulfate-Reducing, Filamentous Desulfonema limicola and Desulfonema magnum.</title>
        <authorList>
            <person name="Schnaars V."/>
            <person name="Wohlbrand L."/>
            <person name="Scheve S."/>
            <person name="Hinrichs C."/>
            <person name="Reinhardt R."/>
            <person name="Rabus R."/>
        </authorList>
    </citation>
    <scope>NUCLEOTIDE SEQUENCE</scope>
    <source>
        <strain evidence="2">5ac10</strain>
    </source>
</reference>
<organism evidence="2 3">
    <name type="scientific">Desulfonema limicola</name>
    <dbReference type="NCBI Taxonomy" id="45656"/>
    <lineage>
        <taxon>Bacteria</taxon>
        <taxon>Pseudomonadati</taxon>
        <taxon>Thermodesulfobacteriota</taxon>
        <taxon>Desulfobacteria</taxon>
        <taxon>Desulfobacterales</taxon>
        <taxon>Desulfococcaceae</taxon>
        <taxon>Desulfonema</taxon>
    </lineage>
</organism>
<protein>
    <submittedName>
        <fullName evidence="2">DUF4384</fullName>
    </submittedName>
</protein>
<dbReference type="Proteomes" id="UP000663720">
    <property type="component" value="Chromosome"/>
</dbReference>
<dbReference type="EMBL" id="CP061799">
    <property type="protein sequence ID" value="QTA80314.1"/>
    <property type="molecule type" value="Genomic_DNA"/>
</dbReference>
<dbReference type="Gene3D" id="3.40.50.10610">
    <property type="entry name" value="ABC-type transport auxiliary lipoprotein component"/>
    <property type="match status" value="1"/>
</dbReference>
<dbReference type="KEGG" id="dli:dnl_26120"/>
<name>A0A975B7H1_9BACT</name>
<gene>
    <name evidence="2" type="ORF">dnl_26120</name>
</gene>
<keyword evidence="3" id="KW-1185">Reference proteome</keyword>
<dbReference type="RefSeq" id="WP_207691974.1">
    <property type="nucleotide sequence ID" value="NZ_CP061799.1"/>
</dbReference>
<dbReference type="PROSITE" id="PS51257">
    <property type="entry name" value="PROKAR_LIPOPROTEIN"/>
    <property type="match status" value="1"/>
</dbReference>
<dbReference type="SUPFAM" id="SSF47090">
    <property type="entry name" value="PGBD-like"/>
    <property type="match status" value="1"/>
</dbReference>
<sequence>MKIFQNMPGIFIILICLFTVSCSMTPQLSRKEHEIFSNSPAPYEKSSDFTDALSNLGVMIETYGLPGNVIQGKNIINKTSCQNSLPLDITDMIKTAVNGIGEKIRYAVYDPQFDHYKHGDYFKVYGAGMFKQKPAVVIEGAITECDENLDTQGSGASGYGTVGGGTAESDLDGSINKRISYSRLAIDLHMMDFKNNWLLPQKQTSMAVDVQTLEKGRSFSFRIYGAGLGLDGERKVVHGKHDAVRSLVEISILKLIGRYLEIPYWRCIPGGKEDPEVIKMMRTDFKKQDKETRIKVIQHLLSIWGYNVTAKGILDQQTQTAVKDFRTRTRRGSTGIDENLYVDLMLSVPMPFLSEKKISGYGQSAAYSSPAPAVTSASESSSPLSFNASFVYRPGGNGSLKPLNEGAVLHSGDYYKIIITPLEDCWLYIFQADSSGKIFQLFPMQSFNGVVLNNSNPVRGNRKYTIPAENKSFFLDNTAGREKIWLVASRERNVEIESLYAELSRGQSTNANQRLYTRLEKFRGVQGVVSDKPVQVAWKETGEIFSIMTQRLDSICKNCAYSLEFNHK</sequence>